<proteinExistence type="inferred from homology"/>
<keyword evidence="3" id="KW-1133">Transmembrane helix</keyword>
<organism evidence="5 6">
    <name type="scientific">Hibiscus syriacus</name>
    <name type="common">Rose of Sharon</name>
    <dbReference type="NCBI Taxonomy" id="106335"/>
    <lineage>
        <taxon>Eukaryota</taxon>
        <taxon>Viridiplantae</taxon>
        <taxon>Streptophyta</taxon>
        <taxon>Embryophyta</taxon>
        <taxon>Tracheophyta</taxon>
        <taxon>Spermatophyta</taxon>
        <taxon>Magnoliopsida</taxon>
        <taxon>eudicotyledons</taxon>
        <taxon>Gunneridae</taxon>
        <taxon>Pentapetalae</taxon>
        <taxon>rosids</taxon>
        <taxon>malvids</taxon>
        <taxon>Malvales</taxon>
        <taxon>Malvaceae</taxon>
        <taxon>Malvoideae</taxon>
        <taxon>Hibiscus</taxon>
    </lineage>
</organism>
<sequence>MVHYTGAIRNESIPLVPNFRDLANCDPVPRSLTGAYRDPCDYGPHRGTYSVAFMFSPIVIYGHCPLRLLVFTISLSGTQEFTRPFLPFISTHSLGTLDMMVGFLLEEFFCVSLVNSRFGTEAMFADLGQYTASSIRLSFVCIIYPCLVLQYMGQAAFISKNFAAVSTSFYASIPDIRSGDQLGPSDSVWLSQLVLKTQIIWEMPTSLGLALLFFLVFGSVEIIFLASSFVKIPKGGWIPLVLSGIFMLIMYVWHYGSKKKYLYDLQNKVSMKQILTLGPSLGIVRVPGIGLIFTVLVSGVPATFTQRRYLIGRIGPKYFRMYRCIVRNGYKDVQKNEDDFENDLVMSVAEFFQLEVEGCRTLEGSVDGRMAVVRTSEKFGKRLEISELEQNGSSSMPPTFLNSSKSLVLQYLQSTYEMESPGYTLRRRVRFNLQQDMTYKDLNVKDELSELVEAKQSGVACVGALSYKNETECAMVEEIFHPRGLLVLA</sequence>
<dbReference type="GO" id="GO:0015079">
    <property type="term" value="F:potassium ion transmembrane transporter activity"/>
    <property type="evidence" value="ECO:0007669"/>
    <property type="project" value="InterPro"/>
</dbReference>
<keyword evidence="6" id="KW-1185">Reference proteome</keyword>
<feature type="transmembrane region" description="Helical" evidence="3">
    <location>
        <begin position="274"/>
        <end position="297"/>
    </location>
</feature>
<feature type="transmembrane region" description="Helical" evidence="3">
    <location>
        <begin position="207"/>
        <end position="230"/>
    </location>
</feature>
<feature type="transmembrane region" description="Helical" evidence="3">
    <location>
        <begin position="134"/>
        <end position="152"/>
    </location>
</feature>
<name>A0A6A3C0G5_HIBSY</name>
<evidence type="ECO:0000313" key="5">
    <source>
        <dbReference type="EMBL" id="KAE8720742.1"/>
    </source>
</evidence>
<keyword evidence="3" id="KW-0472">Membrane</keyword>
<dbReference type="EMBL" id="VEPZ02000684">
    <property type="protein sequence ID" value="KAE8720742.1"/>
    <property type="molecule type" value="Genomic_DNA"/>
</dbReference>
<dbReference type="Proteomes" id="UP000436088">
    <property type="component" value="Unassembled WGS sequence"/>
</dbReference>
<dbReference type="PANTHER" id="PTHR30540">
    <property type="entry name" value="OSMOTIC STRESS POTASSIUM TRANSPORTER"/>
    <property type="match status" value="1"/>
</dbReference>
<evidence type="ECO:0000256" key="1">
    <source>
        <dbReference type="ARBA" id="ARBA00004651"/>
    </source>
</evidence>
<dbReference type="InterPro" id="IPR053951">
    <property type="entry name" value="K_trans_N"/>
</dbReference>
<gene>
    <name evidence="5" type="ORF">F3Y22_tig00018463pilonHSYRG00001</name>
</gene>
<feature type="domain" description="K+ potassium transporter integral membrane" evidence="4">
    <location>
        <begin position="45"/>
        <end position="175"/>
    </location>
</feature>
<dbReference type="PANTHER" id="PTHR30540:SF108">
    <property type="entry name" value="POTASSIUM TRANSPORTER 3"/>
    <property type="match status" value="1"/>
</dbReference>
<feature type="transmembrane region" description="Helical" evidence="3">
    <location>
        <begin position="236"/>
        <end position="253"/>
    </location>
</feature>
<comment type="similarity">
    <text evidence="2">Belongs to the HAK/KUP transporter (TC 2.A.72.3) family.</text>
</comment>
<keyword evidence="3" id="KW-0812">Transmembrane</keyword>
<protein>
    <submittedName>
        <fullName evidence="5">Detected protein of confused Function</fullName>
    </submittedName>
</protein>
<dbReference type="GO" id="GO:0005886">
    <property type="term" value="C:plasma membrane"/>
    <property type="evidence" value="ECO:0007669"/>
    <property type="project" value="UniProtKB-SubCell"/>
</dbReference>
<feature type="transmembrane region" description="Helical" evidence="3">
    <location>
        <begin position="51"/>
        <end position="73"/>
    </location>
</feature>
<reference evidence="5" key="1">
    <citation type="submission" date="2019-09" db="EMBL/GenBank/DDBJ databases">
        <title>Draft genome information of white flower Hibiscus syriacus.</title>
        <authorList>
            <person name="Kim Y.-M."/>
        </authorList>
    </citation>
    <scope>NUCLEOTIDE SEQUENCE [LARGE SCALE GENOMIC DNA]</scope>
    <source>
        <strain evidence="5">YM2019G1</strain>
    </source>
</reference>
<comment type="caution">
    <text evidence="5">The sequence shown here is derived from an EMBL/GenBank/DDBJ whole genome shotgun (WGS) entry which is preliminary data.</text>
</comment>
<evidence type="ECO:0000256" key="3">
    <source>
        <dbReference type="SAM" id="Phobius"/>
    </source>
</evidence>
<evidence type="ECO:0000256" key="2">
    <source>
        <dbReference type="ARBA" id="ARBA00008440"/>
    </source>
</evidence>
<dbReference type="AlphaFoldDB" id="A0A6A3C0G5"/>
<evidence type="ECO:0000259" key="4">
    <source>
        <dbReference type="Pfam" id="PF02705"/>
    </source>
</evidence>
<accession>A0A6A3C0G5</accession>
<feature type="transmembrane region" description="Helical" evidence="3">
    <location>
        <begin position="94"/>
        <end position="114"/>
    </location>
</feature>
<dbReference type="InterPro" id="IPR003855">
    <property type="entry name" value="K+_transporter"/>
</dbReference>
<dbReference type="Pfam" id="PF02705">
    <property type="entry name" value="K_trans"/>
    <property type="match status" value="2"/>
</dbReference>
<evidence type="ECO:0000313" key="6">
    <source>
        <dbReference type="Proteomes" id="UP000436088"/>
    </source>
</evidence>
<feature type="domain" description="K+ potassium transporter integral membrane" evidence="4">
    <location>
        <begin position="199"/>
        <end position="275"/>
    </location>
</feature>
<comment type="subcellular location">
    <subcellularLocation>
        <location evidence="1">Cell membrane</location>
        <topology evidence="1">Multi-pass membrane protein</topology>
    </subcellularLocation>
</comment>